<proteinExistence type="inferred from homology"/>
<accession>A0AAU9ADE0</accession>
<evidence type="ECO:0000313" key="14">
    <source>
        <dbReference type="Proteomes" id="UP000218824"/>
    </source>
</evidence>
<dbReference type="Pfam" id="PF12019">
    <property type="entry name" value="GspH"/>
    <property type="match status" value="1"/>
</dbReference>
<dbReference type="InterPro" id="IPR045584">
    <property type="entry name" value="Pilin-like"/>
</dbReference>
<feature type="domain" description="Cytochrome oxidase subunit II transmembrane region profile" evidence="12">
    <location>
        <begin position="1"/>
        <end position="32"/>
    </location>
</feature>
<keyword evidence="4" id="KW-1003">Cell membrane</keyword>
<keyword evidence="8" id="KW-1133">Transmembrane helix</keyword>
<organism evidence="13 14">
    <name type="scientific">Lysobacter enzymogenes</name>
    <dbReference type="NCBI Taxonomy" id="69"/>
    <lineage>
        <taxon>Bacteria</taxon>
        <taxon>Pseudomonadati</taxon>
        <taxon>Pseudomonadota</taxon>
        <taxon>Gammaproteobacteria</taxon>
        <taxon>Lysobacterales</taxon>
        <taxon>Lysobacteraceae</taxon>
        <taxon>Lysobacter</taxon>
    </lineage>
</organism>
<evidence type="ECO:0000256" key="11">
    <source>
        <dbReference type="ARBA" id="ARBA00030775"/>
    </source>
</evidence>
<dbReference type="KEGG" id="lem:LEN_1548"/>
<name>A0AAU9ADE0_LYSEN</name>
<evidence type="ECO:0000256" key="7">
    <source>
        <dbReference type="ARBA" id="ARBA00022692"/>
    </source>
</evidence>
<evidence type="ECO:0000256" key="5">
    <source>
        <dbReference type="ARBA" id="ARBA00022481"/>
    </source>
</evidence>
<evidence type="ECO:0000313" key="13">
    <source>
        <dbReference type="EMBL" id="BAV97035.1"/>
    </source>
</evidence>
<dbReference type="EMBL" id="AP014940">
    <property type="protein sequence ID" value="BAV97035.1"/>
    <property type="molecule type" value="Genomic_DNA"/>
</dbReference>
<gene>
    <name evidence="13" type="ORF">LEN_1548</name>
</gene>
<comment type="similarity">
    <text evidence="10">Belongs to the GSP H family.</text>
</comment>
<evidence type="ECO:0000256" key="2">
    <source>
        <dbReference type="ARBA" id="ARBA00004377"/>
    </source>
</evidence>
<evidence type="ECO:0000256" key="8">
    <source>
        <dbReference type="ARBA" id="ARBA00022989"/>
    </source>
</evidence>
<keyword evidence="5" id="KW-0488">Methylation</keyword>
<keyword evidence="6" id="KW-0997">Cell inner membrane</keyword>
<keyword evidence="9" id="KW-0472">Membrane</keyword>
<dbReference type="InterPro" id="IPR022346">
    <property type="entry name" value="T2SS_GspH"/>
</dbReference>
<dbReference type="GO" id="GO:0015627">
    <property type="term" value="C:type II protein secretion system complex"/>
    <property type="evidence" value="ECO:0007669"/>
    <property type="project" value="InterPro"/>
</dbReference>
<evidence type="ECO:0000256" key="1">
    <source>
        <dbReference type="ARBA" id="ARBA00004141"/>
    </source>
</evidence>
<protein>
    <recommendedName>
        <fullName evidence="3">Type II secretion system protein H</fullName>
    </recommendedName>
    <alternativeName>
        <fullName evidence="11">General secretion pathway protein H</fullName>
    </alternativeName>
</protein>
<dbReference type="InterPro" id="IPR011759">
    <property type="entry name" value="Cyt_c_oxidase_su2_TM_dom"/>
</dbReference>
<dbReference type="Gene3D" id="3.55.40.10">
    <property type="entry name" value="minor pseudopilin epsh domain"/>
    <property type="match status" value="1"/>
</dbReference>
<dbReference type="SUPFAM" id="SSF54523">
    <property type="entry name" value="Pili subunits"/>
    <property type="match status" value="1"/>
</dbReference>
<dbReference type="GO" id="GO:0005886">
    <property type="term" value="C:plasma membrane"/>
    <property type="evidence" value="ECO:0007669"/>
    <property type="project" value="UniProtKB-SubCell"/>
</dbReference>
<dbReference type="AlphaFoldDB" id="A0AAU9ADE0"/>
<evidence type="ECO:0000256" key="6">
    <source>
        <dbReference type="ARBA" id="ARBA00022519"/>
    </source>
</evidence>
<evidence type="ECO:0000256" key="10">
    <source>
        <dbReference type="ARBA" id="ARBA00025772"/>
    </source>
</evidence>
<dbReference type="Proteomes" id="UP000218824">
    <property type="component" value="Chromosome"/>
</dbReference>
<reference evidence="13 14" key="1">
    <citation type="journal article" date="2017" name="DNA Res.">
        <title>Complete genome sequence and expression profile of the commercial lytic enzyme producer Lysobacter enzymogenes M497-1.</title>
        <authorList>
            <person name="Takami H."/>
            <person name="Toyoda A."/>
            <person name="Uchiyama I."/>
            <person name="Itoh T."/>
            <person name="Takaki Y."/>
            <person name="Arai W."/>
            <person name="Nishi S."/>
            <person name="Kawai M."/>
            <person name="Shinya K."/>
            <person name="Ikeda H."/>
        </authorList>
    </citation>
    <scope>NUCLEOTIDE SEQUENCE [LARGE SCALE GENOMIC DNA]</scope>
    <source>
        <strain evidence="13 14">M497-1</strain>
    </source>
</reference>
<comment type="subcellular location">
    <subcellularLocation>
        <location evidence="2">Cell inner membrane</location>
        <topology evidence="2">Single-pass membrane protein</topology>
    </subcellularLocation>
    <subcellularLocation>
        <location evidence="1">Membrane</location>
        <topology evidence="1">Multi-pass membrane protein</topology>
    </subcellularLocation>
</comment>
<evidence type="ECO:0000256" key="4">
    <source>
        <dbReference type="ARBA" id="ARBA00022475"/>
    </source>
</evidence>
<evidence type="ECO:0000256" key="9">
    <source>
        <dbReference type="ARBA" id="ARBA00023136"/>
    </source>
</evidence>
<dbReference type="GO" id="GO:0015628">
    <property type="term" value="P:protein secretion by the type II secretion system"/>
    <property type="evidence" value="ECO:0007669"/>
    <property type="project" value="InterPro"/>
</dbReference>
<dbReference type="GO" id="GO:0022900">
    <property type="term" value="P:electron transport chain"/>
    <property type="evidence" value="ECO:0007669"/>
    <property type="project" value="InterPro"/>
</dbReference>
<evidence type="ECO:0000259" key="12">
    <source>
        <dbReference type="PROSITE" id="PS50999"/>
    </source>
</evidence>
<keyword evidence="7" id="KW-0812">Transmembrane</keyword>
<sequence>MIELLVTIAVAAILLALALPSFTAALRSNRVSSATNLTLASLNLARAEALRSKTSARVCPAPVSGKACGGDWSRGLLIWTDENNDKNRQDSEVKRIVDTPRDIQISMDPASTSEIVFDDRGRTLNRTSYTVIVKPSVCKSNEETKRSISVSGVGRVQVKREKCV</sequence>
<dbReference type="PROSITE" id="PS50999">
    <property type="entry name" value="COX2_TM"/>
    <property type="match status" value="1"/>
</dbReference>
<evidence type="ECO:0000256" key="3">
    <source>
        <dbReference type="ARBA" id="ARBA00021549"/>
    </source>
</evidence>